<dbReference type="AlphaFoldDB" id="A8NBJ7"/>
<dbReference type="EMBL" id="AACS02000009">
    <property type="protein sequence ID" value="EAU89568.2"/>
    <property type="molecule type" value="Genomic_DNA"/>
</dbReference>
<protein>
    <submittedName>
        <fullName evidence="2">Uncharacterized protein</fullName>
    </submittedName>
</protein>
<evidence type="ECO:0000313" key="2">
    <source>
        <dbReference type="EMBL" id="EAU89568.2"/>
    </source>
</evidence>
<reference evidence="2 3" key="1">
    <citation type="journal article" date="2010" name="Proc. Natl. Acad. Sci. U.S.A.">
        <title>Insights into evolution of multicellular fungi from the assembled chromosomes of the mushroom Coprinopsis cinerea (Coprinus cinereus).</title>
        <authorList>
            <person name="Stajich J.E."/>
            <person name="Wilke S.K."/>
            <person name="Ahren D."/>
            <person name="Au C.H."/>
            <person name="Birren B.W."/>
            <person name="Borodovsky M."/>
            <person name="Burns C."/>
            <person name="Canback B."/>
            <person name="Casselton L.A."/>
            <person name="Cheng C.K."/>
            <person name="Deng J."/>
            <person name="Dietrich F.S."/>
            <person name="Fargo D.C."/>
            <person name="Farman M.L."/>
            <person name="Gathman A.C."/>
            <person name="Goldberg J."/>
            <person name="Guigo R."/>
            <person name="Hoegger P.J."/>
            <person name="Hooker J.B."/>
            <person name="Huggins A."/>
            <person name="James T.Y."/>
            <person name="Kamada T."/>
            <person name="Kilaru S."/>
            <person name="Kodira C."/>
            <person name="Kues U."/>
            <person name="Kupfer D."/>
            <person name="Kwan H.S."/>
            <person name="Lomsadze A."/>
            <person name="Li W."/>
            <person name="Lilly W.W."/>
            <person name="Ma L.J."/>
            <person name="Mackey A.J."/>
            <person name="Manning G."/>
            <person name="Martin F."/>
            <person name="Muraguchi H."/>
            <person name="Natvig D.O."/>
            <person name="Palmerini H."/>
            <person name="Ramesh M.A."/>
            <person name="Rehmeyer C.J."/>
            <person name="Roe B.A."/>
            <person name="Shenoy N."/>
            <person name="Stanke M."/>
            <person name="Ter-Hovhannisyan V."/>
            <person name="Tunlid A."/>
            <person name="Velagapudi R."/>
            <person name="Vision T.J."/>
            <person name="Zeng Q."/>
            <person name="Zolan M.E."/>
            <person name="Pukkila P.J."/>
        </authorList>
    </citation>
    <scope>NUCLEOTIDE SEQUENCE [LARGE SCALE GENOMIC DNA]</scope>
    <source>
        <strain evidence="3">Okayama-7 / 130 / ATCC MYA-4618 / FGSC 9003</strain>
    </source>
</reference>
<feature type="compositionally biased region" description="Basic and acidic residues" evidence="1">
    <location>
        <begin position="50"/>
        <end position="62"/>
    </location>
</feature>
<feature type="compositionally biased region" description="Basic residues" evidence="1">
    <location>
        <begin position="34"/>
        <end position="43"/>
    </location>
</feature>
<feature type="region of interest" description="Disordered" evidence="1">
    <location>
        <begin position="1"/>
        <end position="66"/>
    </location>
</feature>
<name>A8NBJ7_COPC7</name>
<proteinExistence type="predicted"/>
<dbReference type="InParanoid" id="A8NBJ7"/>
<dbReference type="HOGENOM" id="CLU_126655_0_0_1"/>
<dbReference type="Proteomes" id="UP000001861">
    <property type="component" value="Unassembled WGS sequence"/>
</dbReference>
<dbReference type="KEGG" id="cci:CC1G_02457"/>
<dbReference type="VEuPathDB" id="FungiDB:CC1G_02457"/>
<feature type="compositionally biased region" description="Basic and acidic residues" evidence="1">
    <location>
        <begin position="10"/>
        <end position="33"/>
    </location>
</feature>
<evidence type="ECO:0000256" key="1">
    <source>
        <dbReference type="SAM" id="MobiDB-lite"/>
    </source>
</evidence>
<dbReference type="GeneID" id="6008679"/>
<gene>
    <name evidence="2" type="ORF">CC1G_02457</name>
</gene>
<keyword evidence="3" id="KW-1185">Reference proteome</keyword>
<evidence type="ECO:0000313" key="3">
    <source>
        <dbReference type="Proteomes" id="UP000001861"/>
    </source>
</evidence>
<dbReference type="RefSeq" id="XP_001832195.2">
    <property type="nucleotide sequence ID" value="XM_001832143.2"/>
</dbReference>
<accession>A8NBJ7</accession>
<dbReference type="OrthoDB" id="2654423at2759"/>
<organism evidence="2 3">
    <name type="scientific">Coprinopsis cinerea (strain Okayama-7 / 130 / ATCC MYA-4618 / FGSC 9003)</name>
    <name type="common">Inky cap fungus</name>
    <name type="synonym">Hormographiella aspergillata</name>
    <dbReference type="NCBI Taxonomy" id="240176"/>
    <lineage>
        <taxon>Eukaryota</taxon>
        <taxon>Fungi</taxon>
        <taxon>Dikarya</taxon>
        <taxon>Basidiomycota</taxon>
        <taxon>Agaricomycotina</taxon>
        <taxon>Agaricomycetes</taxon>
        <taxon>Agaricomycetidae</taxon>
        <taxon>Agaricales</taxon>
        <taxon>Agaricineae</taxon>
        <taxon>Psathyrellaceae</taxon>
        <taxon>Coprinopsis</taxon>
    </lineage>
</organism>
<sequence>MSRPKKYRTKKELKQANRDKNRRYYERNKVEINKRRRDKRSGKANRGAARGKETVPKDRESVETNTCQRDVDAQDLERTVVMAKEVYQGYLRMIGRDGVKFMQSLCRQVLALFNNGEGARHVRDYVSRQSSKFDPWRRKIVELHGEVLQFRGVKDVIAQLDRFLQDIDRVQGWVDDLETYLFTGADEFTQAYANNELLFQRT</sequence>
<comment type="caution">
    <text evidence="2">The sequence shown here is derived from an EMBL/GenBank/DDBJ whole genome shotgun (WGS) entry which is preliminary data.</text>
</comment>